<comment type="similarity">
    <text evidence="1">Belongs to the bacterial solute-binding protein 3 family.</text>
</comment>
<keyword evidence="6" id="KW-1185">Reference proteome</keyword>
<evidence type="ECO:0000256" key="3">
    <source>
        <dbReference type="SAM" id="SignalP"/>
    </source>
</evidence>
<evidence type="ECO:0000259" key="4">
    <source>
        <dbReference type="Pfam" id="PF00497"/>
    </source>
</evidence>
<sequence>MRCPLLLIALLFFSPAESHGTLRFAVYEPGFPPFIYIEEKQHKITGIVPKLLTSFTQQQSLSIEYVMDNRKGGEQRLYDGNVDAMLISPEWAKHPDQLLFTQAILPYDDYLFQRDTQEAPENTSVTGKSVCTREYYVYPVLEKAFETKTMLRLDASSQQAQLRMLEKSRCDFAYINELVAYWLVERHFPGLRITPVSDYKASTSLKIALHPRWHTHLPALNAFIQAQRESGELDKIVAQFVISKQK</sequence>
<proteinExistence type="inferred from homology"/>
<evidence type="ECO:0000256" key="2">
    <source>
        <dbReference type="ARBA" id="ARBA00022729"/>
    </source>
</evidence>
<keyword evidence="2 3" id="KW-0732">Signal</keyword>
<gene>
    <name evidence="5" type="ORF">AT746_15825</name>
</gene>
<dbReference type="STRING" id="1526571.AT746_15825"/>
<dbReference type="Gene3D" id="3.40.190.10">
    <property type="entry name" value="Periplasmic binding protein-like II"/>
    <property type="match status" value="2"/>
</dbReference>
<accession>A0A0U2PJ80</accession>
<evidence type="ECO:0000313" key="5">
    <source>
        <dbReference type="EMBL" id="ALS99581.1"/>
    </source>
</evidence>
<name>A0A0U2PJ80_9ALTE</name>
<feature type="signal peptide" evidence="3">
    <location>
        <begin position="1"/>
        <end position="18"/>
    </location>
</feature>
<dbReference type="OrthoDB" id="8771774at2"/>
<dbReference type="RefSeq" id="WP_062482200.1">
    <property type="nucleotide sequence ID" value="NZ_CP013650.1"/>
</dbReference>
<reference evidence="5 6" key="1">
    <citation type="submission" date="2015-12" db="EMBL/GenBank/DDBJ databases">
        <title>Complete genome of Lacimicrobium alkaliphilum KCTC 32984.</title>
        <authorList>
            <person name="Kim S.-G."/>
            <person name="Lee Y.-J."/>
        </authorList>
    </citation>
    <scope>NUCLEOTIDE SEQUENCE [LARGE SCALE GENOMIC DNA]</scope>
    <source>
        <strain evidence="5 6">YelD216</strain>
    </source>
</reference>
<organism evidence="5 6">
    <name type="scientific">Lacimicrobium alkaliphilum</name>
    <dbReference type="NCBI Taxonomy" id="1526571"/>
    <lineage>
        <taxon>Bacteria</taxon>
        <taxon>Pseudomonadati</taxon>
        <taxon>Pseudomonadota</taxon>
        <taxon>Gammaproteobacteria</taxon>
        <taxon>Alteromonadales</taxon>
        <taxon>Alteromonadaceae</taxon>
        <taxon>Lacimicrobium</taxon>
    </lineage>
</organism>
<feature type="chain" id="PRO_5006831767" description="Solute-binding protein family 3/N-terminal domain-containing protein" evidence="3">
    <location>
        <begin position="19"/>
        <end position="246"/>
    </location>
</feature>
<dbReference type="AlphaFoldDB" id="A0A0U2PJ80"/>
<protein>
    <recommendedName>
        <fullName evidence="4">Solute-binding protein family 3/N-terminal domain-containing protein</fullName>
    </recommendedName>
</protein>
<dbReference type="InterPro" id="IPR001638">
    <property type="entry name" value="Solute-binding_3/MltF_N"/>
</dbReference>
<dbReference type="SUPFAM" id="SSF53850">
    <property type="entry name" value="Periplasmic binding protein-like II"/>
    <property type="match status" value="1"/>
</dbReference>
<feature type="domain" description="Solute-binding protein family 3/N-terminal" evidence="4">
    <location>
        <begin position="27"/>
        <end position="240"/>
    </location>
</feature>
<dbReference type="KEGG" id="lal:AT746_15825"/>
<evidence type="ECO:0000256" key="1">
    <source>
        <dbReference type="ARBA" id="ARBA00010333"/>
    </source>
</evidence>
<dbReference type="EMBL" id="CP013650">
    <property type="protein sequence ID" value="ALS99581.1"/>
    <property type="molecule type" value="Genomic_DNA"/>
</dbReference>
<dbReference type="PANTHER" id="PTHR35936">
    <property type="entry name" value="MEMBRANE-BOUND LYTIC MUREIN TRANSGLYCOSYLASE F"/>
    <property type="match status" value="1"/>
</dbReference>
<dbReference type="Proteomes" id="UP000068447">
    <property type="component" value="Chromosome"/>
</dbReference>
<evidence type="ECO:0000313" key="6">
    <source>
        <dbReference type="Proteomes" id="UP000068447"/>
    </source>
</evidence>
<dbReference type="Pfam" id="PF00497">
    <property type="entry name" value="SBP_bac_3"/>
    <property type="match status" value="1"/>
</dbReference>